<dbReference type="RefSeq" id="WP_128199487.1">
    <property type="nucleotide sequence ID" value="NZ_SACT01000006.1"/>
</dbReference>
<comment type="caution">
    <text evidence="6">The sequence shown here is derived from an EMBL/GenBank/DDBJ whole genome shotgun (WGS) entry which is preliminary data.</text>
</comment>
<dbReference type="Pfam" id="PF02518">
    <property type="entry name" value="HATPase_c"/>
    <property type="match status" value="1"/>
</dbReference>
<dbReference type="Proteomes" id="UP000288178">
    <property type="component" value="Unassembled WGS sequence"/>
</dbReference>
<feature type="domain" description="Histidine kinase/HSP90-like ATPase" evidence="4">
    <location>
        <begin position="338"/>
        <end position="432"/>
    </location>
</feature>
<dbReference type="AlphaFoldDB" id="A0A3S2TL87"/>
<feature type="region of interest" description="Disordered" evidence="2">
    <location>
        <begin position="165"/>
        <end position="185"/>
    </location>
</feature>
<dbReference type="OrthoDB" id="2514702at2"/>
<dbReference type="GO" id="GO:0016020">
    <property type="term" value="C:membrane"/>
    <property type="evidence" value="ECO:0007669"/>
    <property type="project" value="InterPro"/>
</dbReference>
<accession>A0A3S2TL87</accession>
<keyword evidence="1" id="KW-0175">Coiled coil</keyword>
<dbReference type="EMBL" id="SACT01000006">
    <property type="protein sequence ID" value="RVT49977.1"/>
    <property type="molecule type" value="Genomic_DNA"/>
</dbReference>
<proteinExistence type="predicted"/>
<evidence type="ECO:0000256" key="2">
    <source>
        <dbReference type="SAM" id="MobiDB-lite"/>
    </source>
</evidence>
<name>A0A3S2TL87_9BURK</name>
<dbReference type="GO" id="GO:0000155">
    <property type="term" value="F:phosphorelay sensor kinase activity"/>
    <property type="evidence" value="ECO:0007669"/>
    <property type="project" value="InterPro"/>
</dbReference>
<feature type="transmembrane region" description="Helical" evidence="3">
    <location>
        <begin position="191"/>
        <end position="210"/>
    </location>
</feature>
<evidence type="ECO:0000256" key="1">
    <source>
        <dbReference type="SAM" id="Coils"/>
    </source>
</evidence>
<feature type="coiled-coil region" evidence="1">
    <location>
        <begin position="210"/>
        <end position="246"/>
    </location>
</feature>
<gene>
    <name evidence="6" type="ORF">ENE75_16770</name>
</gene>
<evidence type="ECO:0000313" key="7">
    <source>
        <dbReference type="Proteomes" id="UP000288178"/>
    </source>
</evidence>
<dbReference type="SUPFAM" id="SSF55874">
    <property type="entry name" value="ATPase domain of HSP90 chaperone/DNA topoisomerase II/histidine kinase"/>
    <property type="match status" value="1"/>
</dbReference>
<dbReference type="InterPro" id="IPR003594">
    <property type="entry name" value="HATPase_dom"/>
</dbReference>
<keyword evidence="6" id="KW-0418">Kinase</keyword>
<dbReference type="PANTHER" id="PTHR34220">
    <property type="entry name" value="SENSOR HISTIDINE KINASE YPDA"/>
    <property type="match status" value="1"/>
</dbReference>
<evidence type="ECO:0000313" key="6">
    <source>
        <dbReference type="EMBL" id="RVT49977.1"/>
    </source>
</evidence>
<keyword evidence="6" id="KW-0808">Transferase</keyword>
<feature type="domain" description="Signal transduction histidine kinase internal region" evidence="5">
    <location>
        <begin position="239"/>
        <end position="317"/>
    </location>
</feature>
<keyword evidence="3" id="KW-0812">Transmembrane</keyword>
<organism evidence="6 7">
    <name type="scientific">Rubrivivax albus</name>
    <dbReference type="NCBI Taxonomy" id="2499835"/>
    <lineage>
        <taxon>Bacteria</taxon>
        <taxon>Pseudomonadati</taxon>
        <taxon>Pseudomonadota</taxon>
        <taxon>Betaproteobacteria</taxon>
        <taxon>Burkholderiales</taxon>
        <taxon>Sphaerotilaceae</taxon>
        <taxon>Rubrivivax</taxon>
    </lineage>
</organism>
<reference evidence="6 7" key="1">
    <citation type="submission" date="2019-01" db="EMBL/GenBank/DDBJ databases">
        <authorList>
            <person name="Chen W.-M."/>
        </authorList>
    </citation>
    <scope>NUCLEOTIDE SEQUENCE [LARGE SCALE GENOMIC DNA]</scope>
    <source>
        <strain evidence="6 7">ICH-3</strain>
    </source>
</reference>
<feature type="transmembrane region" description="Helical" evidence="3">
    <location>
        <begin position="73"/>
        <end position="94"/>
    </location>
</feature>
<protein>
    <submittedName>
        <fullName evidence="6">Sensor histidine kinase</fullName>
    </submittedName>
</protein>
<dbReference type="InterPro" id="IPR036890">
    <property type="entry name" value="HATPase_C_sf"/>
</dbReference>
<dbReference type="InterPro" id="IPR050640">
    <property type="entry name" value="Bact_2-comp_sensor_kinase"/>
</dbReference>
<feature type="transmembrane region" description="Helical" evidence="3">
    <location>
        <begin position="42"/>
        <end position="61"/>
    </location>
</feature>
<keyword evidence="3" id="KW-0472">Membrane</keyword>
<evidence type="ECO:0000259" key="4">
    <source>
        <dbReference type="Pfam" id="PF02518"/>
    </source>
</evidence>
<dbReference type="Pfam" id="PF06580">
    <property type="entry name" value="His_kinase"/>
    <property type="match status" value="1"/>
</dbReference>
<evidence type="ECO:0000256" key="3">
    <source>
        <dbReference type="SAM" id="Phobius"/>
    </source>
</evidence>
<keyword evidence="3" id="KW-1133">Transmembrane helix</keyword>
<sequence length="441" mass="46840">MPTSDLALDQPLPPALSGSGQGWLTRYRRWPVFSRGWRRGRLLVALLPTAGLLLTLSVIFWNNAPAERPYAGSAQLLVNAFWPLLAGPWLAGWVRARGWPLRRETWALWGVMGAVVATQLAFNQWLAEPLKQAVAEATGQVDEQGRRIRTVLAFGLTVTRADRVPAPAPAASPEAGAGAESDDDPAHLMNGLSGAVVTFLLAGGLGIGALRREREALAALARQRELEEAQTRRRDAEVRLSVLAAQVEPHFLFNTLAGVRSAIATDPARASDMVDRLVAYLRAAIPRLRSDGGVAATLDGQMALVRAYLALMQSRMPRLAVEIDVPPDLGARPFPPLMLISLAENAVKHGVEPKVGAACIAVQACIDEQGRLAVTVADDGVGFGGAAGADAGSGLGLANLRERLQQLYAGRAELVLRARPEGGVAATIAVPQDPPTTKEAP</sequence>
<dbReference type="InterPro" id="IPR010559">
    <property type="entry name" value="Sig_transdc_His_kin_internal"/>
</dbReference>
<evidence type="ECO:0000259" key="5">
    <source>
        <dbReference type="Pfam" id="PF06580"/>
    </source>
</evidence>
<keyword evidence="7" id="KW-1185">Reference proteome</keyword>
<dbReference type="PANTHER" id="PTHR34220:SF9">
    <property type="entry name" value="SIGNAL TRANSDUCTION HISTIDINE KINASE INTERNAL REGION DOMAIN-CONTAINING PROTEIN"/>
    <property type="match status" value="1"/>
</dbReference>
<feature type="compositionally biased region" description="Low complexity" evidence="2">
    <location>
        <begin position="169"/>
        <end position="179"/>
    </location>
</feature>
<dbReference type="Gene3D" id="3.30.565.10">
    <property type="entry name" value="Histidine kinase-like ATPase, C-terminal domain"/>
    <property type="match status" value="1"/>
</dbReference>
<feature type="transmembrane region" description="Helical" evidence="3">
    <location>
        <begin position="106"/>
        <end position="126"/>
    </location>
</feature>